<dbReference type="InterPro" id="IPR012903">
    <property type="entry name" value="Nif11"/>
</dbReference>
<accession>A0A4Y6I1I2</accession>
<organism evidence="2">
    <name type="scientific">Saccharopolyspora sp</name>
    <dbReference type="NCBI Taxonomy" id="33915"/>
    <lineage>
        <taxon>Bacteria</taxon>
        <taxon>Bacillati</taxon>
        <taxon>Actinomycetota</taxon>
        <taxon>Actinomycetes</taxon>
        <taxon>Pseudonocardiales</taxon>
        <taxon>Pseudonocardiaceae</taxon>
        <taxon>Saccharopolyspora</taxon>
    </lineage>
</organism>
<dbReference type="EMBL" id="MK251553">
    <property type="protein sequence ID" value="QDF63360.1"/>
    <property type="molecule type" value="Genomic_DNA"/>
</dbReference>
<gene>
    <name evidence="2" type="primary">kyaX</name>
</gene>
<proteinExistence type="predicted"/>
<reference evidence="2" key="1">
    <citation type="submission" date="2018-12" db="EMBL/GenBank/DDBJ databases">
        <authorList>
            <person name="Vikeli E."/>
            <person name="Widdick D.A."/>
            <person name="Batey S.F."/>
            <person name="Heine D."/>
            <person name="Holmes N.A."/>
            <person name="Bibb M.J."/>
            <person name="Pierce N."/>
            <person name="Hutchings M.I."/>
            <person name="Wilkinson B."/>
        </authorList>
    </citation>
    <scope>NUCLEOTIDE SEQUENCE</scope>
    <source>
        <strain evidence="2">KY21</strain>
    </source>
</reference>
<dbReference type="InterPro" id="IPR022516">
    <property type="entry name" value="CHP03798_Ocin"/>
</dbReference>
<dbReference type="Pfam" id="PF07862">
    <property type="entry name" value="Nif11"/>
    <property type="match status" value="1"/>
</dbReference>
<dbReference type="NCBIfam" id="TIGR03798">
    <property type="entry name" value="leader_Nif11"/>
    <property type="match status" value="1"/>
</dbReference>
<name>A0A4Y6I1I2_9PSEU</name>
<evidence type="ECO:0000313" key="2">
    <source>
        <dbReference type="EMBL" id="QDF63360.1"/>
    </source>
</evidence>
<dbReference type="AlphaFoldDB" id="A0A4Y6I1I2"/>
<feature type="domain" description="Nif11" evidence="1">
    <location>
        <begin position="1"/>
        <end position="48"/>
    </location>
</feature>
<sequence length="302" mass="34304">MTVEACKSFLRATRQQPELGQQLKAVTGMEEMIALGGRHGFDFTAQELAAGSAELGAETTPEPAADEPAPPRGTAFYHHEYDLADVPELAPLIDELPLLKVRPPVDLAAFRARFRADDLESTSKSPSDPEFQEWNRRMMAAHWQDPAGGGARRDFHLVNLDEHVEHPGYPAYFAAKTRAIRLLEGVFGDEIRLSGSMWYPPNSYRLWHTNENQPGWRMYVVDLDDDFPEGGGTSFFRYQNPGTGEIVTLPERRRIVRFFKAEQDPARLFWHCIVNPTERHRWSFGFVVPEDWQDHLGSLRAA</sequence>
<evidence type="ECO:0000259" key="1">
    <source>
        <dbReference type="Pfam" id="PF07862"/>
    </source>
</evidence>
<protein>
    <submittedName>
        <fullName evidence="2">KyaX</fullName>
    </submittedName>
</protein>